<dbReference type="PRINTS" id="PR00077">
    <property type="entry name" value="GPDHDRGNASE"/>
</dbReference>
<dbReference type="PIRSF" id="PIRSF000114">
    <property type="entry name" value="Glycerol-3-P_dh"/>
    <property type="match status" value="1"/>
</dbReference>
<dbReference type="OMA" id="MWYVRDE"/>
<feature type="domain" description="Glycerol-3-phosphate dehydrogenase NAD-dependent N-terminal" evidence="9">
    <location>
        <begin position="5"/>
        <end position="173"/>
    </location>
</feature>
<reference evidence="11" key="1">
    <citation type="journal article" date="2012" name="PLoS Negl. Trop. Dis.">
        <title>A systematically improved high quality genome and transcriptome of the human blood fluke Schistosoma mansoni.</title>
        <authorList>
            <person name="Protasio A.V."/>
            <person name="Tsai I.J."/>
            <person name="Babbage A."/>
            <person name="Nichol S."/>
            <person name="Hunt M."/>
            <person name="Aslett M.A."/>
            <person name="De Silva N."/>
            <person name="Velarde G.S."/>
            <person name="Anderson T.J."/>
            <person name="Clark R.C."/>
            <person name="Davidson C."/>
            <person name="Dillon G.P."/>
            <person name="Holroyd N.E."/>
            <person name="LoVerde P.T."/>
            <person name="Lloyd C."/>
            <person name="McQuillan J."/>
            <person name="Oliveira G."/>
            <person name="Otto T.D."/>
            <person name="Parker-Manuel S.J."/>
            <person name="Quail M.A."/>
            <person name="Wilson R.A."/>
            <person name="Zerlotini A."/>
            <person name="Dunne D.W."/>
            <person name="Berriman M."/>
        </authorList>
    </citation>
    <scope>NUCLEOTIDE SEQUENCE [LARGE SCALE GENOMIC DNA]</scope>
    <source>
        <strain evidence="11">Puerto Rican</strain>
    </source>
</reference>
<dbReference type="SUPFAM" id="SSF51735">
    <property type="entry name" value="NAD(P)-binding Rossmann-fold domains"/>
    <property type="match status" value="1"/>
</dbReference>
<proteinExistence type="inferred from homology"/>
<dbReference type="InterPro" id="IPR008927">
    <property type="entry name" value="6-PGluconate_DH-like_C_sf"/>
</dbReference>
<dbReference type="Proteomes" id="UP000008854">
    <property type="component" value="Unassembled WGS sequence"/>
</dbReference>
<dbReference type="STRING" id="6183.A0A5K4EZX0"/>
<dbReference type="InParanoid" id="A0A5K4EZX0"/>
<dbReference type="SUPFAM" id="SSF48179">
    <property type="entry name" value="6-phosphogluconate dehydrogenase C-terminal domain-like"/>
    <property type="match status" value="1"/>
</dbReference>
<dbReference type="GO" id="GO:0005829">
    <property type="term" value="C:cytosol"/>
    <property type="evidence" value="ECO:0007669"/>
    <property type="project" value="TreeGrafter"/>
</dbReference>
<dbReference type="GO" id="GO:0046168">
    <property type="term" value="P:glycerol-3-phosphate catabolic process"/>
    <property type="evidence" value="ECO:0007669"/>
    <property type="project" value="UniProtKB-UniRule"/>
</dbReference>
<dbReference type="Gene3D" id="1.10.1040.10">
    <property type="entry name" value="N-(1-d-carboxylethyl)-l-norvaline Dehydrogenase, domain 2"/>
    <property type="match status" value="1"/>
</dbReference>
<dbReference type="Pfam" id="PF01210">
    <property type="entry name" value="NAD_Gly3P_dh_N"/>
    <property type="match status" value="1"/>
</dbReference>
<organism evidence="11 12">
    <name type="scientific">Schistosoma mansoni</name>
    <name type="common">Blood fluke</name>
    <dbReference type="NCBI Taxonomy" id="6183"/>
    <lineage>
        <taxon>Eukaryota</taxon>
        <taxon>Metazoa</taxon>
        <taxon>Spiralia</taxon>
        <taxon>Lophotrochozoa</taxon>
        <taxon>Platyhelminthes</taxon>
        <taxon>Trematoda</taxon>
        <taxon>Digenea</taxon>
        <taxon>Strigeidida</taxon>
        <taxon>Schistosomatoidea</taxon>
        <taxon>Schistosomatidae</taxon>
        <taxon>Schistosoma</taxon>
    </lineage>
</organism>
<dbReference type="AlphaFoldDB" id="A0A5K4EZX0"/>
<evidence type="ECO:0000259" key="10">
    <source>
        <dbReference type="Pfam" id="PF07479"/>
    </source>
</evidence>
<evidence type="ECO:0000256" key="7">
    <source>
        <dbReference type="RuleBase" id="RU000437"/>
    </source>
</evidence>
<feature type="domain" description="Glycerol-3-phosphate dehydrogenase NAD-dependent C-terminal" evidence="10">
    <location>
        <begin position="194"/>
        <end position="356"/>
    </location>
</feature>
<comment type="similarity">
    <text evidence="1 7">Belongs to the NAD-dependent glycerol-3-phosphate dehydrogenase family.</text>
</comment>
<reference evidence="12" key="2">
    <citation type="submission" date="2019-11" db="UniProtKB">
        <authorList>
            <consortium name="WormBaseParasite"/>
        </authorList>
    </citation>
    <scope>IDENTIFICATION</scope>
    <source>
        <strain evidence="12">Puerto Rican</strain>
    </source>
</reference>
<evidence type="ECO:0000256" key="6">
    <source>
        <dbReference type="PIRSR" id="PIRSR000114-3"/>
    </source>
</evidence>
<dbReference type="PROSITE" id="PS00957">
    <property type="entry name" value="NAD_G3PDH"/>
    <property type="match status" value="1"/>
</dbReference>
<keyword evidence="2 7" id="KW-0560">Oxidoreductase</keyword>
<feature type="binding site" evidence="6">
    <location>
        <position position="154"/>
    </location>
    <ligand>
        <name>NAD(+)</name>
        <dbReference type="ChEBI" id="CHEBI:57540"/>
    </ligand>
</feature>
<keyword evidence="3 6" id="KW-0520">NAD</keyword>
<accession>A0A5K4EZX0</accession>
<dbReference type="InterPro" id="IPR013328">
    <property type="entry name" value="6PGD_dom2"/>
</dbReference>
<dbReference type="EC" id="1.1.1.8" evidence="8"/>
<dbReference type="PANTHER" id="PTHR11728">
    <property type="entry name" value="GLYCEROL-3-PHOSPHATE DEHYDROGENASE"/>
    <property type="match status" value="1"/>
</dbReference>
<comment type="catalytic activity">
    <reaction evidence="4 8">
        <text>sn-glycerol 3-phosphate + NAD(+) = dihydroxyacetone phosphate + NADH + H(+)</text>
        <dbReference type="Rhea" id="RHEA:11092"/>
        <dbReference type="ChEBI" id="CHEBI:15378"/>
        <dbReference type="ChEBI" id="CHEBI:57540"/>
        <dbReference type="ChEBI" id="CHEBI:57597"/>
        <dbReference type="ChEBI" id="CHEBI:57642"/>
        <dbReference type="ChEBI" id="CHEBI:57945"/>
        <dbReference type="EC" id="1.1.1.8"/>
    </reaction>
</comment>
<dbReference type="PANTHER" id="PTHR11728:SF8">
    <property type="entry name" value="GLYCEROL-3-PHOSPHATE DEHYDROGENASE [NAD(+)]-RELATED"/>
    <property type="match status" value="1"/>
</dbReference>
<feature type="binding site" evidence="6">
    <location>
        <begin position="9"/>
        <end position="14"/>
    </location>
    <ligand>
        <name>NAD(+)</name>
        <dbReference type="ChEBI" id="CHEBI:57540"/>
    </ligand>
</feature>
<dbReference type="ExpressionAtlas" id="A0A5K4EZX0">
    <property type="expression patterns" value="baseline"/>
</dbReference>
<dbReference type="InterPro" id="IPR036291">
    <property type="entry name" value="NAD(P)-bd_dom_sf"/>
</dbReference>
<evidence type="ECO:0000256" key="5">
    <source>
        <dbReference type="PIRSR" id="PIRSR000114-1"/>
    </source>
</evidence>
<evidence type="ECO:0000256" key="1">
    <source>
        <dbReference type="ARBA" id="ARBA00011009"/>
    </source>
</evidence>
<feature type="active site" description="Proton acceptor" evidence="5">
    <location>
        <position position="205"/>
    </location>
</feature>
<dbReference type="InterPro" id="IPR006109">
    <property type="entry name" value="G3P_DH_NAD-dep_C"/>
</dbReference>
<protein>
    <recommendedName>
        <fullName evidence="8">Glycerol-3-phosphate dehydrogenase [NAD(+)]</fullName>
        <ecNumber evidence="8">1.1.1.8</ecNumber>
    </recommendedName>
</protein>
<evidence type="ECO:0000313" key="11">
    <source>
        <dbReference type="Proteomes" id="UP000008854"/>
    </source>
</evidence>
<dbReference type="InterPro" id="IPR011128">
    <property type="entry name" value="G3P_DH_NAD-dep_N"/>
</dbReference>
<dbReference type="Gene3D" id="3.40.50.720">
    <property type="entry name" value="NAD(P)-binding Rossmann-like Domain"/>
    <property type="match status" value="1"/>
</dbReference>
<evidence type="ECO:0000256" key="8">
    <source>
        <dbReference type="RuleBase" id="RU361243"/>
    </source>
</evidence>
<dbReference type="InterPro" id="IPR006168">
    <property type="entry name" value="G3P_DH_NAD-dep"/>
</dbReference>
<dbReference type="GO" id="GO:0005975">
    <property type="term" value="P:carbohydrate metabolic process"/>
    <property type="evidence" value="ECO:0007669"/>
    <property type="project" value="InterPro"/>
</dbReference>
<evidence type="ECO:0000313" key="12">
    <source>
        <dbReference type="WBParaSite" id="Smp_242540.1"/>
    </source>
</evidence>
<evidence type="ECO:0000256" key="4">
    <source>
        <dbReference type="ARBA" id="ARBA00048683"/>
    </source>
</evidence>
<evidence type="ECO:0000256" key="3">
    <source>
        <dbReference type="ARBA" id="ARBA00023027"/>
    </source>
</evidence>
<dbReference type="GO" id="GO:0051287">
    <property type="term" value="F:NAD binding"/>
    <property type="evidence" value="ECO:0007669"/>
    <property type="project" value="UniProtKB-UniRule"/>
</dbReference>
<name>A0A5K4EZX0_SCHMA</name>
<keyword evidence="11" id="KW-1185">Reference proteome</keyword>
<dbReference type="WBParaSite" id="Smp_242540.1">
    <property type="protein sequence ID" value="Smp_242540.1"/>
    <property type="gene ID" value="Smp_242540"/>
</dbReference>
<evidence type="ECO:0000259" key="9">
    <source>
        <dbReference type="Pfam" id="PF01210"/>
    </source>
</evidence>
<evidence type="ECO:0000256" key="2">
    <source>
        <dbReference type="ARBA" id="ARBA00023002"/>
    </source>
</evidence>
<dbReference type="FunFam" id="1.10.1040.10:FF:000004">
    <property type="entry name" value="Glycerol-3-phosphate dehydrogenase [NAD(+)]"/>
    <property type="match status" value="1"/>
</dbReference>
<dbReference type="Pfam" id="PF07479">
    <property type="entry name" value="NAD_Gly3P_dh_C"/>
    <property type="match status" value="1"/>
</dbReference>
<sequence>MTKRVSVLGCGSWGTAIVKAVADNVVSSDEFYSKVYWYVRDEEYEDRSLTSWINQDHTNPIYLPKLKLPMNIIASSEIRKVVENADILMVAYPPCYIIRLVNHVKEFIKENAYFVSFCKGLILCPEENRIRLVSDLIREQTGKRCLVVIGATTALEVVGEQFTEATIGSKSLECGREVKRLLQTDYMKLVITQDDVGVELCGSLKNVVAIAAGICDGLQLGDNTKAAVIRIGFWEVSELMNELFPDRGTNYLTIEQSCGIAELFMCMSHKLDDISDIGDLDLLNISVGRRLSNNDTNRPSIRSITDKIPYRTFVDGAEYAKQIYNILADRRRTGHFPLFVAVHRICQNEIKPQELIACLQSHPIHA</sequence>
<dbReference type="GO" id="GO:0141152">
    <property type="term" value="F:glycerol-3-phosphate dehydrogenase (NAD+) activity"/>
    <property type="evidence" value="ECO:0007669"/>
    <property type="project" value="UniProtKB-UniRule"/>
</dbReference>